<dbReference type="InterPro" id="IPR011112">
    <property type="entry name" value="Rho-like_N"/>
</dbReference>
<evidence type="ECO:0000313" key="2">
    <source>
        <dbReference type="EMBL" id="QBK92094.1"/>
    </source>
</evidence>
<sequence length="338" mass="38373">MSFSALTVVNLRKIAKENGLKGYSRLRKVDLIHFLETNLSQTTVKRSDAAVLTRLSEVVVVKLDHGEWEKRVDSVICDLVDDSIFLYIENPLGPECHEGVTYELALFQILQILTTFLIAEKNPEMARRAAIGHVGVQRIKRAGADLPDKFFLTGAAVSFLGPFTLPKAKKELESYNDAIPSTYYDDLVEITGKFDGQAALREIRTWRRNPEVLDYYINQAKNASEFFLSWIQETEIVPLDVQEIVDIVNATYPGNPANEELFLQLRFMVVDVRDETTVKYIENLSKEGVYNKFVVLVGSAHAKGIANRLDGEPFNIKIVEKEDYDTLLYEMERLRNGS</sequence>
<organism evidence="2">
    <name type="scientific">Pithovirus LCPAC304</name>
    <dbReference type="NCBI Taxonomy" id="2506594"/>
    <lineage>
        <taxon>Viruses</taxon>
        <taxon>Pithoviruses</taxon>
    </lineage>
</organism>
<protein>
    <submittedName>
        <fullName evidence="2">Rho termination factor</fullName>
    </submittedName>
</protein>
<name>A0A481Z894_9VIRU</name>
<gene>
    <name evidence="2" type="ORF">LCPAC304_04410</name>
</gene>
<reference evidence="2" key="1">
    <citation type="journal article" date="2019" name="MBio">
        <title>Virus Genomes from Deep Sea Sediments Expand the Ocean Megavirome and Support Independent Origins of Viral Gigantism.</title>
        <authorList>
            <person name="Backstrom D."/>
            <person name="Yutin N."/>
            <person name="Jorgensen S.L."/>
            <person name="Dharamshi J."/>
            <person name="Homa F."/>
            <person name="Zaremba-Niedwiedzka K."/>
            <person name="Spang A."/>
            <person name="Wolf Y.I."/>
            <person name="Koonin E.V."/>
            <person name="Ettema T.J."/>
        </authorList>
    </citation>
    <scope>NUCLEOTIDE SEQUENCE</scope>
</reference>
<dbReference type="GO" id="GO:0006353">
    <property type="term" value="P:DNA-templated transcription termination"/>
    <property type="evidence" value="ECO:0007669"/>
    <property type="project" value="InterPro"/>
</dbReference>
<evidence type="ECO:0000259" key="1">
    <source>
        <dbReference type="Pfam" id="PF07498"/>
    </source>
</evidence>
<dbReference type="EMBL" id="MK500567">
    <property type="protein sequence ID" value="QBK92094.1"/>
    <property type="molecule type" value="Genomic_DNA"/>
</dbReference>
<feature type="domain" description="Rho termination factor-like N-terminal" evidence="1">
    <location>
        <begin position="6"/>
        <end position="32"/>
    </location>
</feature>
<dbReference type="Pfam" id="PF07498">
    <property type="entry name" value="Rho_N"/>
    <property type="match status" value="1"/>
</dbReference>
<proteinExistence type="predicted"/>
<accession>A0A481Z894</accession>